<keyword evidence="1" id="KW-1133">Transmembrane helix</keyword>
<evidence type="ECO:0000313" key="2">
    <source>
        <dbReference type="EMBL" id="GAA3071931.1"/>
    </source>
</evidence>
<dbReference type="Proteomes" id="UP001500236">
    <property type="component" value="Unassembled WGS sequence"/>
</dbReference>
<evidence type="ECO:0000256" key="1">
    <source>
        <dbReference type="SAM" id="Phobius"/>
    </source>
</evidence>
<keyword evidence="1" id="KW-0472">Membrane</keyword>
<keyword evidence="1" id="KW-0812">Transmembrane</keyword>
<feature type="transmembrane region" description="Helical" evidence="1">
    <location>
        <begin position="164"/>
        <end position="184"/>
    </location>
</feature>
<keyword evidence="3" id="KW-1185">Reference proteome</keyword>
<gene>
    <name evidence="2" type="ORF">GCM10010529_25040</name>
</gene>
<organism evidence="2 3">
    <name type="scientific">Nesterenkonia aethiopica</name>
    <dbReference type="NCBI Taxonomy" id="269144"/>
    <lineage>
        <taxon>Bacteria</taxon>
        <taxon>Bacillati</taxon>
        <taxon>Actinomycetota</taxon>
        <taxon>Actinomycetes</taxon>
        <taxon>Micrococcales</taxon>
        <taxon>Micrococcaceae</taxon>
        <taxon>Nesterenkonia</taxon>
    </lineage>
</organism>
<feature type="transmembrane region" description="Helical" evidence="1">
    <location>
        <begin position="128"/>
        <end position="152"/>
    </location>
</feature>
<protein>
    <submittedName>
        <fullName evidence="2">Uncharacterized protein</fullName>
    </submittedName>
</protein>
<proteinExistence type="predicted"/>
<evidence type="ECO:0000313" key="3">
    <source>
        <dbReference type="Proteomes" id="UP001500236"/>
    </source>
</evidence>
<dbReference type="EMBL" id="BAAAVT010000017">
    <property type="protein sequence ID" value="GAA3071931.1"/>
    <property type="molecule type" value="Genomic_DNA"/>
</dbReference>
<feature type="transmembrane region" description="Helical" evidence="1">
    <location>
        <begin position="92"/>
        <end position="116"/>
    </location>
</feature>
<reference evidence="3" key="1">
    <citation type="journal article" date="2019" name="Int. J. Syst. Evol. Microbiol.">
        <title>The Global Catalogue of Microorganisms (GCM) 10K type strain sequencing project: providing services to taxonomists for standard genome sequencing and annotation.</title>
        <authorList>
            <consortium name="The Broad Institute Genomics Platform"/>
            <consortium name="The Broad Institute Genome Sequencing Center for Infectious Disease"/>
            <person name="Wu L."/>
            <person name="Ma J."/>
        </authorList>
    </citation>
    <scope>NUCLEOTIDE SEQUENCE [LARGE SCALE GENOMIC DNA]</scope>
    <source>
        <strain evidence="3">JCM 14309</strain>
    </source>
</reference>
<name>A0ABP6M200_9MICC</name>
<comment type="caution">
    <text evidence="2">The sequence shown here is derived from an EMBL/GenBank/DDBJ whole genome shotgun (WGS) entry which is preliminary data.</text>
</comment>
<accession>A0ABP6M200</accession>
<feature type="transmembrane region" description="Helical" evidence="1">
    <location>
        <begin position="190"/>
        <end position="208"/>
    </location>
</feature>
<sequence length="218" mass="24208">MTLTAHQPWIGHGARRVLDHCDTPWIPAMTGIHGYDDAVMSTQHTFSVDRPGLPPRSYRLPPSWPHSVGDLVPRRALHAVLRVDHMPLVPRIAYAGMLAVTLLTLVFLVPGFLIYLTGLHTISQVAGLVPGLVGLMVIMVSLVLGILQVALVLKIPERLEWVRFLLTILLAVSVLEALLRSWAYPSVLAMGMRWDLVIIAAMVVLLWLPSSNRWFVGR</sequence>